<evidence type="ECO:0000256" key="1">
    <source>
        <dbReference type="SAM" id="MobiDB-lite"/>
    </source>
</evidence>
<reference evidence="3" key="1">
    <citation type="journal article" date="2019" name="Int. J. Syst. Evol. Microbiol.">
        <title>The Global Catalogue of Microorganisms (GCM) 10K type strain sequencing project: providing services to taxonomists for standard genome sequencing and annotation.</title>
        <authorList>
            <consortium name="The Broad Institute Genomics Platform"/>
            <consortium name="The Broad Institute Genome Sequencing Center for Infectious Disease"/>
            <person name="Wu L."/>
            <person name="Ma J."/>
        </authorList>
    </citation>
    <scope>NUCLEOTIDE SEQUENCE [LARGE SCALE GENOMIC DNA]</scope>
    <source>
        <strain evidence="3">JCM 15313</strain>
    </source>
</reference>
<sequence length="84" mass="8731">MCRVTHVKGGGVGPMSVKRPDSPPLRGFHVVRALGRPDEPCSETSITAPNPSRGADGASTTPSDALESYLFAPQGKAEPTQQGD</sequence>
<gene>
    <name evidence="2" type="ORF">GCM10009799_35880</name>
</gene>
<accession>A0ABP5EUP7</accession>
<name>A0ABP5EUP7_9ACTN</name>
<dbReference type="EMBL" id="BAAAPC010000015">
    <property type="protein sequence ID" value="GAA2005281.1"/>
    <property type="molecule type" value="Genomic_DNA"/>
</dbReference>
<comment type="caution">
    <text evidence="2">The sequence shown here is derived from an EMBL/GenBank/DDBJ whole genome shotgun (WGS) entry which is preliminary data.</text>
</comment>
<proteinExistence type="predicted"/>
<evidence type="ECO:0000313" key="3">
    <source>
        <dbReference type="Proteomes" id="UP001501585"/>
    </source>
</evidence>
<evidence type="ECO:0000313" key="2">
    <source>
        <dbReference type="EMBL" id="GAA2005281.1"/>
    </source>
</evidence>
<keyword evidence="3" id="KW-1185">Reference proteome</keyword>
<feature type="region of interest" description="Disordered" evidence="1">
    <location>
        <begin position="1"/>
        <end position="84"/>
    </location>
</feature>
<dbReference type="Proteomes" id="UP001501585">
    <property type="component" value="Unassembled WGS sequence"/>
</dbReference>
<organism evidence="2 3">
    <name type="scientific">Nocardiopsis rhodophaea</name>
    <dbReference type="NCBI Taxonomy" id="280238"/>
    <lineage>
        <taxon>Bacteria</taxon>
        <taxon>Bacillati</taxon>
        <taxon>Actinomycetota</taxon>
        <taxon>Actinomycetes</taxon>
        <taxon>Streptosporangiales</taxon>
        <taxon>Nocardiopsidaceae</taxon>
        <taxon>Nocardiopsis</taxon>
    </lineage>
</organism>
<protein>
    <submittedName>
        <fullName evidence="2">Uncharacterized protein</fullName>
    </submittedName>
</protein>